<proteinExistence type="predicted"/>
<protein>
    <submittedName>
        <fullName evidence="2">Uncharacterized protein</fullName>
    </submittedName>
</protein>
<feature type="region of interest" description="Disordered" evidence="1">
    <location>
        <begin position="34"/>
        <end position="100"/>
    </location>
</feature>
<dbReference type="EMBL" id="LN483124">
    <property type="protein sequence ID" value="CED82328.1"/>
    <property type="molecule type" value="Genomic_DNA"/>
</dbReference>
<accession>A0A0F7SQL5</accession>
<dbReference type="AlphaFoldDB" id="A0A0F7SQL5"/>
<evidence type="ECO:0000256" key="1">
    <source>
        <dbReference type="SAM" id="MobiDB-lite"/>
    </source>
</evidence>
<sequence>MSDRPTNRLRNPFRSSDGQAILVSGFLLSARTTPHSTRAFDPSSLPVTNSPPPTSSPGSPQHSSANRVRPRSGSEDTPSNLFTLKEEDEPTKTHCRKALR</sequence>
<name>A0A0F7SQL5_PHARH</name>
<organism evidence="2">
    <name type="scientific">Phaffia rhodozyma</name>
    <name type="common">Yeast</name>
    <name type="synonym">Xanthophyllomyces dendrorhous</name>
    <dbReference type="NCBI Taxonomy" id="264483"/>
    <lineage>
        <taxon>Eukaryota</taxon>
        <taxon>Fungi</taxon>
        <taxon>Dikarya</taxon>
        <taxon>Basidiomycota</taxon>
        <taxon>Agaricomycotina</taxon>
        <taxon>Tremellomycetes</taxon>
        <taxon>Cystofilobasidiales</taxon>
        <taxon>Mrakiaceae</taxon>
        <taxon>Phaffia</taxon>
    </lineage>
</organism>
<reference evidence="2" key="1">
    <citation type="submission" date="2014-08" db="EMBL/GenBank/DDBJ databases">
        <authorList>
            <person name="Sharma Rahul"/>
            <person name="Thines Marco"/>
        </authorList>
    </citation>
    <scope>NUCLEOTIDE SEQUENCE</scope>
</reference>
<evidence type="ECO:0000313" key="2">
    <source>
        <dbReference type="EMBL" id="CED82328.1"/>
    </source>
</evidence>